<gene>
    <name evidence="1" type="ORF">MILVUS5_LOCUS41176</name>
</gene>
<evidence type="ECO:0000313" key="2">
    <source>
        <dbReference type="Proteomes" id="UP001177021"/>
    </source>
</evidence>
<dbReference type="EMBL" id="CASHSV030000823">
    <property type="protein sequence ID" value="CAJ2678981.1"/>
    <property type="molecule type" value="Genomic_DNA"/>
</dbReference>
<accession>A0ACB0MAQ6</accession>
<evidence type="ECO:0000313" key="1">
    <source>
        <dbReference type="EMBL" id="CAJ2678981.1"/>
    </source>
</evidence>
<organism evidence="1 2">
    <name type="scientific">Trifolium pratense</name>
    <name type="common">Red clover</name>
    <dbReference type="NCBI Taxonomy" id="57577"/>
    <lineage>
        <taxon>Eukaryota</taxon>
        <taxon>Viridiplantae</taxon>
        <taxon>Streptophyta</taxon>
        <taxon>Embryophyta</taxon>
        <taxon>Tracheophyta</taxon>
        <taxon>Spermatophyta</taxon>
        <taxon>Magnoliopsida</taxon>
        <taxon>eudicotyledons</taxon>
        <taxon>Gunneridae</taxon>
        <taxon>Pentapetalae</taxon>
        <taxon>rosids</taxon>
        <taxon>fabids</taxon>
        <taxon>Fabales</taxon>
        <taxon>Fabaceae</taxon>
        <taxon>Papilionoideae</taxon>
        <taxon>50 kb inversion clade</taxon>
        <taxon>NPAAA clade</taxon>
        <taxon>Hologalegina</taxon>
        <taxon>IRL clade</taxon>
        <taxon>Trifolieae</taxon>
        <taxon>Trifolium</taxon>
    </lineage>
</organism>
<sequence length="432" mass="47537">MESDLQQHPTMFLDHQNHHQQQMNSGLTRFKSAPSSYFSNIIDKEFYEHLFNRPSSPETERVFARFMNSLSGSGSGGGGDAESVSVSATASVAVVDDSLTQNLSSVQQQLPIVKEEIDQQSQTMSSMNNNNNNNNNNNETMDLQQLQRTQSNMNSYGSNVPQNFYQSSGRPPLPNQMKTGRANLIRHGSSPAGLFSNINIETGFNAMRGIGSMGAANSTSKEAKFSSAVRLKNASNYTSVLGAEIGNSSIPQNNPEPEGFAETRGNDFIPGFPLGTTWEDTAMIADNITGLKRFRDDDDVKPFSAGLNPAETKVNETGGQPPTTPLAHQMSLPNTTAELAAIEKFLQFSDSVPCKIRAKRGCATHPRSIAERVRRTKISERMRKLQDLVPNMDKQTNTSDMLDLAVEYIKDLQNQVETLSDNRAKCTCSHKR</sequence>
<comment type="caution">
    <text evidence="1">The sequence shown here is derived from an EMBL/GenBank/DDBJ whole genome shotgun (WGS) entry which is preliminary data.</text>
</comment>
<dbReference type="Proteomes" id="UP001177021">
    <property type="component" value="Unassembled WGS sequence"/>
</dbReference>
<proteinExistence type="predicted"/>
<protein>
    <submittedName>
        <fullName evidence="1">Uncharacterized protein</fullName>
    </submittedName>
</protein>
<name>A0ACB0MAQ6_TRIPR</name>
<keyword evidence="2" id="KW-1185">Reference proteome</keyword>
<reference evidence="1" key="1">
    <citation type="submission" date="2023-10" db="EMBL/GenBank/DDBJ databases">
        <authorList>
            <person name="Rodriguez Cubillos JULIANA M."/>
            <person name="De Vega J."/>
        </authorList>
    </citation>
    <scope>NUCLEOTIDE SEQUENCE</scope>
</reference>